<proteinExistence type="predicted"/>
<name>L1J9E9_GUITC</name>
<evidence type="ECO:0000313" key="2">
    <source>
        <dbReference type="EMBL" id="EKX45178.1"/>
    </source>
</evidence>
<dbReference type="Pfam" id="PF13847">
    <property type="entry name" value="Methyltransf_31"/>
    <property type="match status" value="1"/>
</dbReference>
<dbReference type="PaxDb" id="55529-EKX45178"/>
<dbReference type="AlphaFoldDB" id="L1J9E9"/>
<dbReference type="eggNOG" id="ENOG502SB9Q">
    <property type="taxonomic scope" value="Eukaryota"/>
</dbReference>
<evidence type="ECO:0000313" key="4">
    <source>
        <dbReference type="Proteomes" id="UP000011087"/>
    </source>
</evidence>
<accession>L1J9E9</accession>
<dbReference type="InterPro" id="IPR029063">
    <property type="entry name" value="SAM-dependent_MTases_sf"/>
</dbReference>
<dbReference type="RefSeq" id="XP_005832158.1">
    <property type="nucleotide sequence ID" value="XM_005832101.1"/>
</dbReference>
<protein>
    <recommendedName>
        <fullName evidence="1">Methyltransferase domain-containing protein</fullName>
    </recommendedName>
</protein>
<keyword evidence="4" id="KW-1185">Reference proteome</keyword>
<organism evidence="2">
    <name type="scientific">Guillardia theta (strain CCMP2712)</name>
    <name type="common">Cryptophyte</name>
    <dbReference type="NCBI Taxonomy" id="905079"/>
    <lineage>
        <taxon>Eukaryota</taxon>
        <taxon>Cryptophyceae</taxon>
        <taxon>Pyrenomonadales</taxon>
        <taxon>Geminigeraceae</taxon>
        <taxon>Guillardia</taxon>
    </lineage>
</organism>
<evidence type="ECO:0000313" key="3">
    <source>
        <dbReference type="EnsemblProtists" id="EKX45178"/>
    </source>
</evidence>
<dbReference type="GeneID" id="17301881"/>
<dbReference type="Proteomes" id="UP000011087">
    <property type="component" value="Unassembled WGS sequence"/>
</dbReference>
<dbReference type="Gene3D" id="3.40.50.150">
    <property type="entry name" value="Vaccinia Virus protein VP39"/>
    <property type="match status" value="1"/>
</dbReference>
<reference evidence="2 4" key="1">
    <citation type="journal article" date="2012" name="Nature">
        <title>Algal genomes reveal evolutionary mosaicism and the fate of nucleomorphs.</title>
        <authorList>
            <consortium name="DOE Joint Genome Institute"/>
            <person name="Curtis B.A."/>
            <person name="Tanifuji G."/>
            <person name="Burki F."/>
            <person name="Gruber A."/>
            <person name="Irimia M."/>
            <person name="Maruyama S."/>
            <person name="Arias M.C."/>
            <person name="Ball S.G."/>
            <person name="Gile G.H."/>
            <person name="Hirakawa Y."/>
            <person name="Hopkins J.F."/>
            <person name="Kuo A."/>
            <person name="Rensing S.A."/>
            <person name="Schmutz J."/>
            <person name="Symeonidi A."/>
            <person name="Elias M."/>
            <person name="Eveleigh R.J."/>
            <person name="Herman E.K."/>
            <person name="Klute M.J."/>
            <person name="Nakayama T."/>
            <person name="Obornik M."/>
            <person name="Reyes-Prieto A."/>
            <person name="Armbrust E.V."/>
            <person name="Aves S.J."/>
            <person name="Beiko R.G."/>
            <person name="Coutinho P."/>
            <person name="Dacks J.B."/>
            <person name="Durnford D.G."/>
            <person name="Fast N.M."/>
            <person name="Green B.R."/>
            <person name="Grisdale C.J."/>
            <person name="Hempel F."/>
            <person name="Henrissat B."/>
            <person name="Hoppner M.P."/>
            <person name="Ishida K."/>
            <person name="Kim E."/>
            <person name="Koreny L."/>
            <person name="Kroth P.G."/>
            <person name="Liu Y."/>
            <person name="Malik S.B."/>
            <person name="Maier U.G."/>
            <person name="McRose D."/>
            <person name="Mock T."/>
            <person name="Neilson J.A."/>
            <person name="Onodera N.T."/>
            <person name="Poole A.M."/>
            <person name="Pritham E.J."/>
            <person name="Richards T.A."/>
            <person name="Rocap G."/>
            <person name="Roy S.W."/>
            <person name="Sarai C."/>
            <person name="Schaack S."/>
            <person name="Shirato S."/>
            <person name="Slamovits C.H."/>
            <person name="Spencer D.F."/>
            <person name="Suzuki S."/>
            <person name="Worden A.Z."/>
            <person name="Zauner S."/>
            <person name="Barry K."/>
            <person name="Bell C."/>
            <person name="Bharti A.K."/>
            <person name="Crow J.A."/>
            <person name="Grimwood J."/>
            <person name="Kramer R."/>
            <person name="Lindquist E."/>
            <person name="Lucas S."/>
            <person name="Salamov A."/>
            <person name="McFadden G.I."/>
            <person name="Lane C.E."/>
            <person name="Keeling P.J."/>
            <person name="Gray M.W."/>
            <person name="Grigoriev I.V."/>
            <person name="Archibald J.M."/>
        </authorList>
    </citation>
    <scope>NUCLEOTIDE SEQUENCE</scope>
    <source>
        <strain evidence="2 4">CCMP2712</strain>
    </source>
</reference>
<sequence length="182" mass="20553">MGRTSVASLKQRMNKEQCPVIVTWNVVEYRKAAQKHVEQTDVVLEVGCCGGTTTSIIGKQCDFTMGIDQTQAEIDIARKRFGQPGHVEFEVMDAFDMPAVLRMQEKVGRKFNKVFIDINGSRDIGPVCDCLDKYQKVLRPELIVLKSIKLKNLLYQCVPWDEEHSEQTEEAAEETKPSEGAD</sequence>
<dbReference type="OrthoDB" id="542683at2759"/>
<gene>
    <name evidence="2" type="ORF">GUITHDRAFT_108822</name>
</gene>
<reference evidence="3" key="3">
    <citation type="submission" date="2015-06" db="UniProtKB">
        <authorList>
            <consortium name="EnsemblProtists"/>
        </authorList>
    </citation>
    <scope>IDENTIFICATION</scope>
</reference>
<feature type="domain" description="Methyltransferase" evidence="1">
    <location>
        <begin position="41"/>
        <end position="149"/>
    </location>
</feature>
<reference evidence="4" key="2">
    <citation type="submission" date="2012-11" db="EMBL/GenBank/DDBJ databases">
        <authorList>
            <person name="Kuo A."/>
            <person name="Curtis B.A."/>
            <person name="Tanifuji G."/>
            <person name="Burki F."/>
            <person name="Gruber A."/>
            <person name="Irimia M."/>
            <person name="Maruyama S."/>
            <person name="Arias M.C."/>
            <person name="Ball S.G."/>
            <person name="Gile G.H."/>
            <person name="Hirakawa Y."/>
            <person name="Hopkins J.F."/>
            <person name="Rensing S.A."/>
            <person name="Schmutz J."/>
            <person name="Symeonidi A."/>
            <person name="Elias M."/>
            <person name="Eveleigh R.J."/>
            <person name="Herman E.K."/>
            <person name="Klute M.J."/>
            <person name="Nakayama T."/>
            <person name="Obornik M."/>
            <person name="Reyes-Prieto A."/>
            <person name="Armbrust E.V."/>
            <person name="Aves S.J."/>
            <person name="Beiko R.G."/>
            <person name="Coutinho P."/>
            <person name="Dacks J.B."/>
            <person name="Durnford D.G."/>
            <person name="Fast N.M."/>
            <person name="Green B.R."/>
            <person name="Grisdale C."/>
            <person name="Hempe F."/>
            <person name="Henrissat B."/>
            <person name="Hoppner M.P."/>
            <person name="Ishida K.-I."/>
            <person name="Kim E."/>
            <person name="Koreny L."/>
            <person name="Kroth P.G."/>
            <person name="Liu Y."/>
            <person name="Malik S.-B."/>
            <person name="Maier U.G."/>
            <person name="McRose D."/>
            <person name="Mock T."/>
            <person name="Neilson J.A."/>
            <person name="Onodera N.T."/>
            <person name="Poole A.M."/>
            <person name="Pritham E.J."/>
            <person name="Richards T.A."/>
            <person name="Rocap G."/>
            <person name="Roy S.W."/>
            <person name="Sarai C."/>
            <person name="Schaack S."/>
            <person name="Shirato S."/>
            <person name="Slamovits C.H."/>
            <person name="Spencer D.F."/>
            <person name="Suzuki S."/>
            <person name="Worden A.Z."/>
            <person name="Zauner S."/>
            <person name="Barry K."/>
            <person name="Bell C."/>
            <person name="Bharti A.K."/>
            <person name="Crow J.A."/>
            <person name="Grimwood J."/>
            <person name="Kramer R."/>
            <person name="Lindquist E."/>
            <person name="Lucas S."/>
            <person name="Salamov A."/>
            <person name="McFadden G.I."/>
            <person name="Lane C.E."/>
            <person name="Keeling P.J."/>
            <person name="Gray M.W."/>
            <person name="Grigoriev I.V."/>
            <person name="Archibald J.M."/>
        </authorList>
    </citation>
    <scope>NUCLEOTIDE SEQUENCE</scope>
    <source>
        <strain evidence="4">CCMP2712</strain>
    </source>
</reference>
<dbReference type="KEGG" id="gtt:GUITHDRAFT_108822"/>
<dbReference type="EnsemblProtists" id="EKX45178">
    <property type="protein sequence ID" value="EKX45178"/>
    <property type="gene ID" value="GUITHDRAFT_108822"/>
</dbReference>
<evidence type="ECO:0000259" key="1">
    <source>
        <dbReference type="Pfam" id="PF13847"/>
    </source>
</evidence>
<dbReference type="EMBL" id="JH993000">
    <property type="protein sequence ID" value="EKX45178.1"/>
    <property type="molecule type" value="Genomic_DNA"/>
</dbReference>
<dbReference type="SUPFAM" id="SSF53335">
    <property type="entry name" value="S-adenosyl-L-methionine-dependent methyltransferases"/>
    <property type="match status" value="1"/>
</dbReference>
<dbReference type="InterPro" id="IPR025714">
    <property type="entry name" value="Methyltranfer_dom"/>
</dbReference>
<dbReference type="OMA" id="LEIGCEW"/>
<dbReference type="HOGENOM" id="CLU_1484690_0_0_1"/>